<keyword evidence="9" id="KW-1185">Reference proteome</keyword>
<evidence type="ECO:0000313" key="9">
    <source>
        <dbReference type="Proteomes" id="UP000261828"/>
    </source>
</evidence>
<dbReference type="GO" id="GO:0005524">
    <property type="term" value="F:ATP binding"/>
    <property type="evidence" value="ECO:0007669"/>
    <property type="project" value="UniProtKB-KW"/>
</dbReference>
<dbReference type="PROSITE" id="PS00455">
    <property type="entry name" value="AMP_BINDING"/>
    <property type="match status" value="1"/>
</dbReference>
<keyword evidence="2" id="KW-0474">Menaquinone biosynthesis</keyword>
<dbReference type="PANTHER" id="PTHR43201">
    <property type="entry name" value="ACYL-COA SYNTHETASE"/>
    <property type="match status" value="1"/>
</dbReference>
<feature type="domain" description="AMP-binding enzyme C-terminal" evidence="7">
    <location>
        <begin position="407"/>
        <end position="480"/>
    </location>
</feature>
<keyword evidence="4" id="KW-0547">Nucleotide-binding</keyword>
<dbReference type="EMBL" id="QTJX01000001">
    <property type="protein sequence ID" value="RDY60805.1"/>
    <property type="molecule type" value="Genomic_DNA"/>
</dbReference>
<feature type="domain" description="AMP-dependent synthetase/ligase" evidence="6">
    <location>
        <begin position="10"/>
        <end position="357"/>
    </location>
</feature>
<sequence>MVNNFDWFLKWATYTPQKVAVKDAATGKELTYGQLNSASNGIAKYLRDKYGLEKGDRVGIIAENDLTQVLLFGAAQKMGLVLVPINYRLAPEEVEYMLGDAECHLVLYGETSYDVHQIKHKATYEPIAPFIHFIDDEAPLYSEQLDEDDAIFILYTSGTTGFPKGTLYTHKMLFWNSVNTALSLIISSNTRTLNCMPLFHTGGWNVLLTPVLHHGGTIILFRKFDAATVLDAIVEEKLDLFMAVPTMLKMMAELPQFENTDISFLNYIIVGGESMPIGLIKKFHKKGVPIRQGYGLTEAGPNLTSLHQSEAERKQGSIGKPNFYVEIKIVNEEGKEAESNESGELWIGGPNVTPGYWKNAEATYEAKHEGWLKTGDVAKMDEDGFLYIVDRKKHMYISGGENVYPVEVERVLLQHEKIKEAVVFGVPHEKWGECGVALLVVNDTVTQAEILEYCRLKLAKFKIPSEIHFIESIPKNDTGKINRKKLKSDFMAKVH</sequence>
<dbReference type="InterPro" id="IPR025110">
    <property type="entry name" value="AMP-bd_C"/>
</dbReference>
<dbReference type="GO" id="GO:0006631">
    <property type="term" value="P:fatty acid metabolic process"/>
    <property type="evidence" value="ECO:0007669"/>
    <property type="project" value="TreeGrafter"/>
</dbReference>
<dbReference type="Gene3D" id="3.40.50.12780">
    <property type="entry name" value="N-terminal domain of ligase-like"/>
    <property type="match status" value="1"/>
</dbReference>
<dbReference type="CDD" id="cd17631">
    <property type="entry name" value="FACL_FadD13-like"/>
    <property type="match status" value="1"/>
</dbReference>
<dbReference type="InterPro" id="IPR020845">
    <property type="entry name" value="AMP-binding_CS"/>
</dbReference>
<dbReference type="OrthoDB" id="9765680at2"/>
<dbReference type="SUPFAM" id="SSF56801">
    <property type="entry name" value="Acetyl-CoA synthetase-like"/>
    <property type="match status" value="1"/>
</dbReference>
<evidence type="ECO:0000256" key="4">
    <source>
        <dbReference type="ARBA" id="ARBA00022741"/>
    </source>
</evidence>
<comment type="caution">
    <text evidence="8">The sequence shown here is derived from an EMBL/GenBank/DDBJ whole genome shotgun (WGS) entry which is preliminary data.</text>
</comment>
<dbReference type="Gene3D" id="3.30.300.30">
    <property type="match status" value="1"/>
</dbReference>
<dbReference type="EC" id="6.2.1.26" evidence="8"/>
<gene>
    <name evidence="8" type="primary">menE</name>
    <name evidence="8" type="ORF">DX873_01085</name>
</gene>
<evidence type="ECO:0000313" key="8">
    <source>
        <dbReference type="EMBL" id="RDY60805.1"/>
    </source>
</evidence>
<dbReference type="RefSeq" id="WP_116182688.1">
    <property type="nucleotide sequence ID" value="NZ_QTJX01000001.1"/>
</dbReference>
<keyword evidence="5" id="KW-0067">ATP-binding</keyword>
<dbReference type="PANTHER" id="PTHR43201:SF5">
    <property type="entry name" value="MEDIUM-CHAIN ACYL-COA LIGASE ACSF2, MITOCHONDRIAL"/>
    <property type="match status" value="1"/>
</dbReference>
<evidence type="ECO:0000256" key="1">
    <source>
        <dbReference type="ARBA" id="ARBA00006432"/>
    </source>
</evidence>
<dbReference type="AlphaFoldDB" id="A0A371JSM4"/>
<protein>
    <submittedName>
        <fullName evidence="8">O-succinylbenzoate--CoA ligase</fullName>
        <ecNumber evidence="8">6.2.1.26</ecNumber>
    </submittedName>
</protein>
<proteinExistence type="inferred from homology"/>
<dbReference type="InterPro" id="IPR010192">
    <property type="entry name" value="MenE"/>
</dbReference>
<reference evidence="8 9" key="1">
    <citation type="submission" date="2018-08" db="EMBL/GenBank/DDBJ databases">
        <title>Muricauda nanhaiensis sp. nov., isolated from seawater of the South China Sea.</title>
        <authorList>
            <person name="Dang Y."/>
        </authorList>
    </citation>
    <scope>NUCLEOTIDE SEQUENCE [LARGE SCALE GENOMIC DNA]</scope>
    <source>
        <strain evidence="8 9">SM1704</strain>
    </source>
</reference>
<evidence type="ECO:0000259" key="7">
    <source>
        <dbReference type="Pfam" id="PF13193"/>
    </source>
</evidence>
<dbReference type="GO" id="GO:0031956">
    <property type="term" value="F:medium-chain fatty acid-CoA ligase activity"/>
    <property type="evidence" value="ECO:0007669"/>
    <property type="project" value="TreeGrafter"/>
</dbReference>
<dbReference type="GO" id="GO:0009234">
    <property type="term" value="P:menaquinone biosynthetic process"/>
    <property type="evidence" value="ECO:0007669"/>
    <property type="project" value="UniProtKB-KW"/>
</dbReference>
<dbReference type="FunFam" id="3.30.300.30:FF:000008">
    <property type="entry name" value="2,3-dihydroxybenzoate-AMP ligase"/>
    <property type="match status" value="1"/>
</dbReference>
<evidence type="ECO:0000259" key="6">
    <source>
        <dbReference type="Pfam" id="PF00501"/>
    </source>
</evidence>
<evidence type="ECO:0000256" key="3">
    <source>
        <dbReference type="ARBA" id="ARBA00022598"/>
    </source>
</evidence>
<dbReference type="Pfam" id="PF00501">
    <property type="entry name" value="AMP-binding"/>
    <property type="match status" value="1"/>
</dbReference>
<dbReference type="GO" id="GO:0008756">
    <property type="term" value="F:o-succinylbenzoate-CoA ligase activity"/>
    <property type="evidence" value="ECO:0007669"/>
    <property type="project" value="UniProtKB-EC"/>
</dbReference>
<dbReference type="InterPro" id="IPR000873">
    <property type="entry name" value="AMP-dep_synth/lig_dom"/>
</dbReference>
<name>A0A371JSM4_9FLAO</name>
<comment type="similarity">
    <text evidence="1">Belongs to the ATP-dependent AMP-binding enzyme family.</text>
</comment>
<evidence type="ECO:0000256" key="2">
    <source>
        <dbReference type="ARBA" id="ARBA00022428"/>
    </source>
</evidence>
<dbReference type="Proteomes" id="UP000261828">
    <property type="component" value="Unassembled WGS sequence"/>
</dbReference>
<dbReference type="NCBIfam" id="TIGR01923">
    <property type="entry name" value="menE"/>
    <property type="match status" value="1"/>
</dbReference>
<organism evidence="8 9">
    <name type="scientific">Flagellimonas nanhaiensis</name>
    <dbReference type="NCBI Taxonomy" id="2292706"/>
    <lineage>
        <taxon>Bacteria</taxon>
        <taxon>Pseudomonadati</taxon>
        <taxon>Bacteroidota</taxon>
        <taxon>Flavobacteriia</taxon>
        <taxon>Flavobacteriales</taxon>
        <taxon>Flavobacteriaceae</taxon>
        <taxon>Flagellimonas</taxon>
    </lineage>
</organism>
<dbReference type="InterPro" id="IPR045851">
    <property type="entry name" value="AMP-bd_C_sf"/>
</dbReference>
<keyword evidence="3 8" id="KW-0436">Ligase</keyword>
<dbReference type="Pfam" id="PF13193">
    <property type="entry name" value="AMP-binding_C"/>
    <property type="match status" value="1"/>
</dbReference>
<accession>A0A371JSM4</accession>
<evidence type="ECO:0000256" key="5">
    <source>
        <dbReference type="ARBA" id="ARBA00022840"/>
    </source>
</evidence>
<dbReference type="InterPro" id="IPR042099">
    <property type="entry name" value="ANL_N_sf"/>
</dbReference>